<name>A0ABY3X8Q8_9GAMM</name>
<keyword evidence="1" id="KW-0732">Signal</keyword>
<protein>
    <submittedName>
        <fullName evidence="2">Uncharacterized protein</fullName>
    </submittedName>
</protein>
<evidence type="ECO:0000256" key="1">
    <source>
        <dbReference type="SAM" id="SignalP"/>
    </source>
</evidence>
<feature type="signal peptide" evidence="1">
    <location>
        <begin position="1"/>
        <end position="19"/>
    </location>
</feature>
<gene>
    <name evidence="2" type="ORF">MMG00_04640</name>
</gene>
<dbReference type="EMBL" id="CP093379">
    <property type="protein sequence ID" value="UNM97140.1"/>
    <property type="molecule type" value="Genomic_DNA"/>
</dbReference>
<keyword evidence="3" id="KW-1185">Reference proteome</keyword>
<dbReference type="RefSeq" id="WP_242152069.1">
    <property type="nucleotide sequence ID" value="NZ_CP093379.1"/>
</dbReference>
<sequence length="121" mass="13587">MKKLLILLLSSNLFSQTMANEWFQGGSLHTATMAEWELALESNKLATCADWVSKLYLDKSFTKDTLDAITDAGRMGIKEMADLCVAMVDKEVIPEISHQEALKVYIISMIKIGLIDFDQLQ</sequence>
<evidence type="ECO:0000313" key="3">
    <source>
        <dbReference type="Proteomes" id="UP000829542"/>
    </source>
</evidence>
<feature type="chain" id="PRO_5045935696" evidence="1">
    <location>
        <begin position="20"/>
        <end position="121"/>
    </location>
</feature>
<reference evidence="2 3" key="1">
    <citation type="submission" date="2022-03" db="EMBL/GenBank/DDBJ databases">
        <title>Ignatzschineria rhizosphaerae HR5S32.</title>
        <authorList>
            <person name="Sun J.Q."/>
            <person name="Feng J.Y."/>
        </authorList>
    </citation>
    <scope>NUCLEOTIDE SEQUENCE [LARGE SCALE GENOMIC DNA]</scope>
    <source>
        <strain evidence="2 3">HR5S32</strain>
    </source>
</reference>
<evidence type="ECO:0000313" key="2">
    <source>
        <dbReference type="EMBL" id="UNM97140.1"/>
    </source>
</evidence>
<accession>A0ABY3X8Q8</accession>
<organism evidence="2 3">
    <name type="scientific">Ignatzschineria rhizosphaerae</name>
    <dbReference type="NCBI Taxonomy" id="2923279"/>
    <lineage>
        <taxon>Bacteria</taxon>
        <taxon>Pseudomonadati</taxon>
        <taxon>Pseudomonadota</taxon>
        <taxon>Gammaproteobacteria</taxon>
        <taxon>Cardiobacteriales</taxon>
        <taxon>Ignatzschineriaceae</taxon>
        <taxon>Ignatzschineria</taxon>
    </lineage>
</organism>
<proteinExistence type="predicted"/>
<dbReference type="Proteomes" id="UP000829542">
    <property type="component" value="Chromosome"/>
</dbReference>